<organism evidence="2 3">
    <name type="scientific">Streptomyces gilvosporeus</name>
    <dbReference type="NCBI Taxonomy" id="553510"/>
    <lineage>
        <taxon>Bacteria</taxon>
        <taxon>Bacillati</taxon>
        <taxon>Actinomycetota</taxon>
        <taxon>Actinomycetes</taxon>
        <taxon>Kitasatosporales</taxon>
        <taxon>Streptomycetaceae</taxon>
        <taxon>Streptomyces</taxon>
    </lineage>
</organism>
<evidence type="ECO:0000313" key="2">
    <source>
        <dbReference type="EMBL" id="ARF54596.1"/>
    </source>
</evidence>
<dbReference type="STRING" id="553510.B1H19_10630"/>
<name>A0A1V0TNS9_9ACTN</name>
<feature type="region of interest" description="Disordered" evidence="1">
    <location>
        <begin position="111"/>
        <end position="140"/>
    </location>
</feature>
<dbReference type="Proteomes" id="UP000192726">
    <property type="component" value="Chromosome"/>
</dbReference>
<gene>
    <name evidence="2" type="ORF">B1H19_10630</name>
</gene>
<evidence type="ECO:0000313" key="3">
    <source>
        <dbReference type="Proteomes" id="UP000192726"/>
    </source>
</evidence>
<evidence type="ECO:0000256" key="1">
    <source>
        <dbReference type="SAM" id="MobiDB-lite"/>
    </source>
</evidence>
<reference evidence="2 3" key="1">
    <citation type="submission" date="2017-04" db="EMBL/GenBank/DDBJ databases">
        <title>Complete Genome Sequence of Streptomyces gilvosporeus F607, a Capable Producer of Natamycin.</title>
        <authorList>
            <person name="Zong G."/>
            <person name="Zhong C."/>
            <person name="Fu J."/>
            <person name="Qin R."/>
            <person name="Cao G."/>
        </authorList>
    </citation>
    <scope>NUCLEOTIDE SEQUENCE [LARGE SCALE GENOMIC DNA]</scope>
    <source>
        <strain evidence="2 3">F607</strain>
    </source>
</reference>
<dbReference type="AlphaFoldDB" id="A0A1V0TNS9"/>
<dbReference type="EMBL" id="CP020569">
    <property type="protein sequence ID" value="ARF54596.1"/>
    <property type="molecule type" value="Genomic_DNA"/>
</dbReference>
<dbReference type="RefSeq" id="WP_083104364.1">
    <property type="nucleotide sequence ID" value="NZ_CP020569.1"/>
</dbReference>
<dbReference type="KEGG" id="sgv:B1H19_10630"/>
<protein>
    <submittedName>
        <fullName evidence="2">Uncharacterized protein</fullName>
    </submittedName>
</protein>
<sequence>MARLELTADVLVVRLAWWEKAVTRRGSLRVPLGAVAEVSVQDDWWRAVRGTVVRGLKVPGALCLGEWRHGDSRDFLAVAPRRGPVVRIELRPPAPFSRIAVTVPQASQVWREAASRTGASRSGDASGVRPLSAPGPSSRP</sequence>
<dbReference type="OrthoDB" id="530515at2"/>
<keyword evidence="3" id="KW-1185">Reference proteome</keyword>
<proteinExistence type="predicted"/>
<accession>A0A1V0TNS9</accession>